<evidence type="ECO:0000259" key="5">
    <source>
        <dbReference type="SMART" id="SM00418"/>
    </source>
</evidence>
<dbReference type="PANTHER" id="PTHR43132">
    <property type="entry name" value="ARSENICAL RESISTANCE OPERON REPRESSOR ARSR-RELATED"/>
    <property type="match status" value="1"/>
</dbReference>
<dbReference type="InterPro" id="IPR051011">
    <property type="entry name" value="Metal_resp_trans_reg"/>
</dbReference>
<dbReference type="RefSeq" id="WP_257857114.1">
    <property type="nucleotide sequence ID" value="NZ_CP102514.1"/>
</dbReference>
<keyword evidence="7" id="KW-1185">Reference proteome</keyword>
<dbReference type="InterPro" id="IPR001845">
    <property type="entry name" value="HTH_ArsR_DNA-bd_dom"/>
</dbReference>
<proteinExistence type="predicted"/>
<feature type="region of interest" description="Disordered" evidence="4">
    <location>
        <begin position="343"/>
        <end position="373"/>
    </location>
</feature>
<evidence type="ECO:0000256" key="3">
    <source>
        <dbReference type="ARBA" id="ARBA00023163"/>
    </source>
</evidence>
<protein>
    <submittedName>
        <fullName evidence="6">Winged helix-turn-helix domain-containing protein</fullName>
    </submittedName>
</protein>
<dbReference type="GeneID" id="95577400"/>
<evidence type="ECO:0000256" key="4">
    <source>
        <dbReference type="SAM" id="MobiDB-lite"/>
    </source>
</evidence>
<dbReference type="CDD" id="cd00090">
    <property type="entry name" value="HTH_ARSR"/>
    <property type="match status" value="1"/>
</dbReference>
<name>A0ABY5Q2W7_9ACTN</name>
<dbReference type="InterPro" id="IPR011991">
    <property type="entry name" value="ArsR-like_HTH"/>
</dbReference>
<keyword evidence="3" id="KW-0804">Transcription</keyword>
<dbReference type="InterPro" id="IPR036390">
    <property type="entry name" value="WH_DNA-bd_sf"/>
</dbReference>
<dbReference type="InterPro" id="IPR036388">
    <property type="entry name" value="WH-like_DNA-bd_sf"/>
</dbReference>
<keyword evidence="2" id="KW-0238">DNA-binding</keyword>
<sequence>MLRLHFTVEDLARVRVEVLGPLAETSLGLWNLQRRDAKALFGGWRARTGPLVTGDGPHTARFLGSPAGGLVDLFTLVGAAGCLGEGLERLAGAPADRLCEEFAVCAGTGRVRSPWLAGLAVADRRSVGRLARALRDCHEVAVAPYWGNIRRHLDGEVARQGRLMVGGGVAALLDGMRPMAVWKPPVLEVPDYRPVVHPGADYHLAGRPLVLAPSVFCGPVPQLFAGPRADSVVMVYRALRDPVDAAALWATPADARRAGAPVPPALAALLGRTRAVVLCVMADHPACTTTQLSQRAGISPASASEHAATLRGAGLTSLTREGRNALHSLTRLGAILLDGTGTGTGTGTGGNGRFPGGDGHGGGHVSGRAASRR</sequence>
<feature type="domain" description="HTH arsR-type" evidence="5">
    <location>
        <begin position="264"/>
        <end position="338"/>
    </location>
</feature>
<feature type="compositionally biased region" description="Gly residues" evidence="4">
    <location>
        <begin position="343"/>
        <end position="365"/>
    </location>
</feature>
<gene>
    <name evidence="6" type="ORF">NRK68_28150</name>
</gene>
<evidence type="ECO:0000256" key="1">
    <source>
        <dbReference type="ARBA" id="ARBA00023015"/>
    </source>
</evidence>
<reference evidence="6" key="1">
    <citation type="submission" date="2022-08" db="EMBL/GenBank/DDBJ databases">
        <authorList>
            <person name="Tian L."/>
        </authorList>
    </citation>
    <scope>NUCLEOTIDE SEQUENCE</scope>
    <source>
        <strain evidence="6">CM253</strain>
    </source>
</reference>
<evidence type="ECO:0000313" key="7">
    <source>
        <dbReference type="Proteomes" id="UP001057738"/>
    </source>
</evidence>
<dbReference type="SUPFAM" id="SSF46785">
    <property type="entry name" value="Winged helix' DNA-binding domain"/>
    <property type="match status" value="1"/>
</dbReference>
<accession>A0ABY5Q2W7</accession>
<dbReference type="PANTHER" id="PTHR43132:SF8">
    <property type="entry name" value="HTH-TYPE TRANSCRIPTIONAL REGULATOR KMTR"/>
    <property type="match status" value="1"/>
</dbReference>
<keyword evidence="1" id="KW-0805">Transcription regulation</keyword>
<dbReference type="Gene3D" id="1.10.10.10">
    <property type="entry name" value="Winged helix-like DNA-binding domain superfamily/Winged helix DNA-binding domain"/>
    <property type="match status" value="1"/>
</dbReference>
<dbReference type="EMBL" id="CP102514">
    <property type="protein sequence ID" value="UUY50766.1"/>
    <property type="molecule type" value="Genomic_DNA"/>
</dbReference>
<evidence type="ECO:0000256" key="2">
    <source>
        <dbReference type="ARBA" id="ARBA00023125"/>
    </source>
</evidence>
<organism evidence="6 7">
    <name type="scientific">Streptomyces yangpuensis</name>
    <dbReference type="NCBI Taxonomy" id="1648182"/>
    <lineage>
        <taxon>Bacteria</taxon>
        <taxon>Bacillati</taxon>
        <taxon>Actinomycetota</taxon>
        <taxon>Actinomycetes</taxon>
        <taxon>Kitasatosporales</taxon>
        <taxon>Streptomycetaceae</taxon>
        <taxon>Streptomyces</taxon>
    </lineage>
</organism>
<evidence type="ECO:0000313" key="6">
    <source>
        <dbReference type="EMBL" id="UUY50766.1"/>
    </source>
</evidence>
<dbReference type="Proteomes" id="UP001057738">
    <property type="component" value="Chromosome"/>
</dbReference>
<dbReference type="SMART" id="SM00418">
    <property type="entry name" value="HTH_ARSR"/>
    <property type="match status" value="1"/>
</dbReference>